<evidence type="ECO:0000259" key="1">
    <source>
        <dbReference type="Pfam" id="PF01755"/>
    </source>
</evidence>
<organism evidence="2 3">
    <name type="scientific">Pontibaca methylaminivorans</name>
    <dbReference type="NCBI Taxonomy" id="515897"/>
    <lineage>
        <taxon>Bacteria</taxon>
        <taxon>Pseudomonadati</taxon>
        <taxon>Pseudomonadota</taxon>
        <taxon>Alphaproteobacteria</taxon>
        <taxon>Rhodobacterales</taxon>
        <taxon>Roseobacteraceae</taxon>
        <taxon>Pontibaca</taxon>
    </lineage>
</organism>
<dbReference type="InterPro" id="IPR002654">
    <property type="entry name" value="Glyco_trans_25"/>
</dbReference>
<keyword evidence="3" id="KW-1185">Reference proteome</keyword>
<evidence type="ECO:0000313" key="3">
    <source>
        <dbReference type="Proteomes" id="UP000192455"/>
    </source>
</evidence>
<proteinExistence type="predicted"/>
<reference evidence="2 3" key="1">
    <citation type="submission" date="2017-01" db="EMBL/GenBank/DDBJ databases">
        <authorList>
            <person name="Mah S.A."/>
            <person name="Swanson W.J."/>
            <person name="Moy G.W."/>
            <person name="Vacquier V.D."/>
        </authorList>
    </citation>
    <scope>NUCLEOTIDE SEQUENCE [LARGE SCALE GENOMIC DNA]</scope>
    <source>
        <strain evidence="2 3">DSM 21219</strain>
    </source>
</reference>
<sequence>MDNRDPAITSIPIYLINLDGSDARLHSARQQLDSAGLSFERVPAFDGRGLRADQFPDYDAEAALRYMGRPLGGGEIGCYLSHLDCARRFLATQAPLGVVFEDDLKLAPGFAEGLDRLLACLGGLAAWDLVNIGATKHKIYTTLADFEAGGHGYTLTRAHYFPMTTAGLIWSRAGARRFVDAHDRIWAPIDNYLRHQLTRTGLGLAVCPPLITGETAGGSDINAIPRSPKDQLYSHALRKHRRGLADKRIALGRMLQFRLARRRGAVPT</sequence>
<protein>
    <submittedName>
        <fullName evidence="2">Glycosyl transferase, family 25</fullName>
    </submittedName>
</protein>
<dbReference type="Proteomes" id="UP000192455">
    <property type="component" value="Unassembled WGS sequence"/>
</dbReference>
<name>A0A1R3WYQ0_9RHOB</name>
<keyword evidence="2" id="KW-0808">Transferase</keyword>
<feature type="domain" description="Glycosyl transferase family 25" evidence="1">
    <location>
        <begin position="12"/>
        <end position="122"/>
    </location>
</feature>
<dbReference type="GO" id="GO:0016740">
    <property type="term" value="F:transferase activity"/>
    <property type="evidence" value="ECO:0007669"/>
    <property type="project" value="UniProtKB-KW"/>
</dbReference>
<dbReference type="EMBL" id="FTPS01000001">
    <property type="protein sequence ID" value="SIT83306.1"/>
    <property type="molecule type" value="Genomic_DNA"/>
</dbReference>
<dbReference type="STRING" id="515897.SAMN05421849_1880"/>
<dbReference type="OrthoDB" id="259382at2"/>
<dbReference type="Pfam" id="PF01755">
    <property type="entry name" value="Glyco_transf_25"/>
    <property type="match status" value="1"/>
</dbReference>
<accession>A0A1R3WYQ0</accession>
<dbReference type="RefSeq" id="WP_076649608.1">
    <property type="nucleotide sequence ID" value="NZ_FTPS01000001.1"/>
</dbReference>
<gene>
    <name evidence="2" type="ORF">SAMN05421849_1880</name>
</gene>
<dbReference type="AlphaFoldDB" id="A0A1R3WYQ0"/>
<evidence type="ECO:0000313" key="2">
    <source>
        <dbReference type="EMBL" id="SIT83306.1"/>
    </source>
</evidence>
<dbReference type="CDD" id="cd06532">
    <property type="entry name" value="Glyco_transf_25"/>
    <property type="match status" value="1"/>
</dbReference>